<dbReference type="RefSeq" id="WP_125968311.1">
    <property type="nucleotide sequence ID" value="NZ_QXGK01000008.1"/>
</dbReference>
<dbReference type="EMBL" id="QXGK01000008">
    <property type="protein sequence ID" value="RSX56777.1"/>
    <property type="molecule type" value="Genomic_DNA"/>
</dbReference>
<keyword evidence="2" id="KW-1185">Reference proteome</keyword>
<reference evidence="1 2" key="1">
    <citation type="submission" date="2018-09" db="EMBL/GenBank/DDBJ databases">
        <title>Characterization of the phylogenetic diversity of five novel species belonging to the genus Bifidobacterium.</title>
        <authorList>
            <person name="Lugli G.A."/>
            <person name="Duranti S."/>
            <person name="Milani C."/>
        </authorList>
    </citation>
    <scope>NUCLEOTIDE SEQUENCE [LARGE SCALE GENOMIC DNA]</scope>
    <source>
        <strain evidence="1 2">2033B</strain>
    </source>
</reference>
<evidence type="ECO:0000313" key="2">
    <source>
        <dbReference type="Proteomes" id="UP000287470"/>
    </source>
</evidence>
<dbReference type="OrthoDB" id="3229928at2"/>
<evidence type="ECO:0000313" key="1">
    <source>
        <dbReference type="EMBL" id="RSX56777.1"/>
    </source>
</evidence>
<proteinExistence type="predicted"/>
<dbReference type="AlphaFoldDB" id="A0A430FUE7"/>
<dbReference type="Proteomes" id="UP000287470">
    <property type="component" value="Unassembled WGS sequence"/>
</dbReference>
<protein>
    <submittedName>
        <fullName evidence="1">Uncharacterized protein</fullName>
    </submittedName>
</protein>
<name>A0A430FUE7_9BIFI</name>
<sequence>MKTFIYASPSGAVLDLNDPDGLLVGQITELRTRIWDTTLSYRSLNATRPARTAKITAISRSKTALDTADRIFDADLRAYLEDQAPPALLDVDGWRQNALVMQTEPDYVSPQLTRVELTVALLDGVWHKPATSSWYRNTARYSDGKGYPYGYEYDYMPTRAVGTLTNASALPSRAKITVYGPAATPTITIGDNKIVADVTVPSGGYLVIDGTGTPRTATLVAANGDRQNAFAKLHRDQTAGEYAFAAIPPGDSLVSWDESFGFDLEWWEERTGLPWT</sequence>
<organism evidence="1 2">
    <name type="scientific">Bifidobacterium samirii</name>
    <dbReference type="NCBI Taxonomy" id="2306974"/>
    <lineage>
        <taxon>Bacteria</taxon>
        <taxon>Bacillati</taxon>
        <taxon>Actinomycetota</taxon>
        <taxon>Actinomycetes</taxon>
        <taxon>Bifidobacteriales</taxon>
        <taxon>Bifidobacteriaceae</taxon>
        <taxon>Bifidobacterium</taxon>
    </lineage>
</organism>
<comment type="caution">
    <text evidence="1">The sequence shown here is derived from an EMBL/GenBank/DDBJ whole genome shotgun (WGS) entry which is preliminary data.</text>
</comment>
<accession>A0A430FUE7</accession>
<gene>
    <name evidence="1" type="ORF">D2E24_1067</name>
</gene>